<evidence type="ECO:0000313" key="2">
    <source>
        <dbReference type="EnsemblPlants" id="LPERR11G12910.1"/>
    </source>
</evidence>
<feature type="region of interest" description="Disordered" evidence="1">
    <location>
        <begin position="19"/>
        <end position="38"/>
    </location>
</feature>
<name>A0A0D9XSW6_9ORYZ</name>
<accession>A0A0D9XSW6</accession>
<dbReference type="Proteomes" id="UP000032180">
    <property type="component" value="Chromosome 11"/>
</dbReference>
<protein>
    <submittedName>
        <fullName evidence="2">Uncharacterized protein</fullName>
    </submittedName>
</protein>
<reference evidence="2" key="3">
    <citation type="submission" date="2015-04" db="UniProtKB">
        <authorList>
            <consortium name="EnsemblPlants"/>
        </authorList>
    </citation>
    <scope>IDENTIFICATION</scope>
</reference>
<organism evidence="2 3">
    <name type="scientific">Leersia perrieri</name>
    <dbReference type="NCBI Taxonomy" id="77586"/>
    <lineage>
        <taxon>Eukaryota</taxon>
        <taxon>Viridiplantae</taxon>
        <taxon>Streptophyta</taxon>
        <taxon>Embryophyta</taxon>
        <taxon>Tracheophyta</taxon>
        <taxon>Spermatophyta</taxon>
        <taxon>Magnoliopsida</taxon>
        <taxon>Liliopsida</taxon>
        <taxon>Poales</taxon>
        <taxon>Poaceae</taxon>
        <taxon>BOP clade</taxon>
        <taxon>Oryzoideae</taxon>
        <taxon>Oryzeae</taxon>
        <taxon>Oryzinae</taxon>
        <taxon>Leersia</taxon>
    </lineage>
</organism>
<dbReference type="HOGENOM" id="CLU_1221247_0_0_1"/>
<reference evidence="2 3" key="1">
    <citation type="submission" date="2012-08" db="EMBL/GenBank/DDBJ databases">
        <title>Oryza genome evolution.</title>
        <authorList>
            <person name="Wing R.A."/>
        </authorList>
    </citation>
    <scope>NUCLEOTIDE SEQUENCE</scope>
</reference>
<sequence>MKPSSAAARLGGGDAALAVDRAGSPATGENHGSGGSHSVARVSAGAAWCGSGATVPTGGQRRQRFRRECGRVYACARGGAPVAVLPVTNITGSSEGRGEGLRRRAWHTELGPAGVVVRVDVGVQFSSSPVAASRSVLGSDGGINSRDVAPVWFHSNGGAWVWRRNRFAATPSSSSGSSSWSTASRPSSDPSSIPCLHGLGRKLVGTPAGRHACLHCPVLEVEMAWCS</sequence>
<dbReference type="Gramene" id="LPERR11G12910.1">
    <property type="protein sequence ID" value="LPERR11G12910.1"/>
    <property type="gene ID" value="LPERR11G12910"/>
</dbReference>
<dbReference type="EnsemblPlants" id="LPERR11G12910.1">
    <property type="protein sequence ID" value="LPERR11G12910.1"/>
    <property type="gene ID" value="LPERR11G12910"/>
</dbReference>
<reference evidence="3" key="2">
    <citation type="submission" date="2013-12" db="EMBL/GenBank/DDBJ databases">
        <authorList>
            <person name="Yu Y."/>
            <person name="Lee S."/>
            <person name="de Baynast K."/>
            <person name="Wissotski M."/>
            <person name="Liu L."/>
            <person name="Talag J."/>
            <person name="Goicoechea J."/>
            <person name="Angelova A."/>
            <person name="Jetty R."/>
            <person name="Kudrna D."/>
            <person name="Golser W."/>
            <person name="Rivera L."/>
            <person name="Zhang J."/>
            <person name="Wing R."/>
        </authorList>
    </citation>
    <scope>NUCLEOTIDE SEQUENCE</scope>
</reference>
<keyword evidence="3" id="KW-1185">Reference proteome</keyword>
<proteinExistence type="predicted"/>
<feature type="region of interest" description="Disordered" evidence="1">
    <location>
        <begin position="169"/>
        <end position="191"/>
    </location>
</feature>
<dbReference type="AlphaFoldDB" id="A0A0D9XSW6"/>
<feature type="compositionally biased region" description="Low complexity" evidence="1">
    <location>
        <begin position="171"/>
        <end position="191"/>
    </location>
</feature>
<evidence type="ECO:0000256" key="1">
    <source>
        <dbReference type="SAM" id="MobiDB-lite"/>
    </source>
</evidence>
<evidence type="ECO:0000313" key="3">
    <source>
        <dbReference type="Proteomes" id="UP000032180"/>
    </source>
</evidence>